<evidence type="ECO:0000256" key="5">
    <source>
        <dbReference type="SAM" id="MobiDB-lite"/>
    </source>
</evidence>
<dbReference type="Pfam" id="PF07738">
    <property type="entry name" value="Sad1_UNC"/>
    <property type="match status" value="1"/>
</dbReference>
<keyword evidence="4" id="KW-0472">Membrane</keyword>
<keyword evidence="3" id="KW-1133">Transmembrane helix</keyword>
<dbReference type="InterPro" id="IPR012919">
    <property type="entry name" value="SUN_dom"/>
</dbReference>
<accession>A0A161YCK2</accession>
<evidence type="ECO:0000256" key="3">
    <source>
        <dbReference type="ARBA" id="ARBA00022989"/>
    </source>
</evidence>
<dbReference type="Proteomes" id="UP000077755">
    <property type="component" value="Chromosome 6"/>
</dbReference>
<dbReference type="AlphaFoldDB" id="A0A161YCK2"/>
<evidence type="ECO:0000313" key="7">
    <source>
        <dbReference type="Proteomes" id="UP000077755"/>
    </source>
</evidence>
<dbReference type="PANTHER" id="PTHR12911">
    <property type="entry name" value="SAD1/UNC-84-LIKE PROTEIN-RELATED"/>
    <property type="match status" value="1"/>
</dbReference>
<dbReference type="OrthoDB" id="342281at2759"/>
<evidence type="ECO:0000313" key="6">
    <source>
        <dbReference type="EMBL" id="WOH04493.1"/>
    </source>
</evidence>
<evidence type="ECO:0000256" key="4">
    <source>
        <dbReference type="ARBA" id="ARBA00023136"/>
    </source>
</evidence>
<name>A0A161YCK2_DAUCS</name>
<gene>
    <name evidence="6" type="ORF">DCAR_0623902</name>
</gene>
<dbReference type="GO" id="GO:0043495">
    <property type="term" value="F:protein-membrane adaptor activity"/>
    <property type="evidence" value="ECO:0007669"/>
    <property type="project" value="TreeGrafter"/>
</dbReference>
<reference evidence="6" key="2">
    <citation type="submission" date="2022-03" db="EMBL/GenBank/DDBJ databases">
        <title>Draft title - Genomic analysis of global carrot germplasm unveils the trajectory of domestication and the origin of high carotenoid orange carrot.</title>
        <authorList>
            <person name="Iorizzo M."/>
            <person name="Ellison S."/>
            <person name="Senalik D."/>
            <person name="Macko-Podgorni A."/>
            <person name="Grzebelus D."/>
            <person name="Bostan H."/>
            <person name="Rolling W."/>
            <person name="Curaba J."/>
            <person name="Simon P."/>
        </authorList>
    </citation>
    <scope>NUCLEOTIDE SEQUENCE</scope>
    <source>
        <tissue evidence="6">Leaf</tissue>
    </source>
</reference>
<reference evidence="6" key="1">
    <citation type="journal article" date="2016" name="Nat. Genet.">
        <title>A high-quality carrot genome assembly provides new insights into carotenoid accumulation and asterid genome evolution.</title>
        <authorList>
            <person name="Iorizzo M."/>
            <person name="Ellison S."/>
            <person name="Senalik D."/>
            <person name="Zeng P."/>
            <person name="Satapoomin P."/>
            <person name="Huang J."/>
            <person name="Bowman M."/>
            <person name="Iovene M."/>
            <person name="Sanseverino W."/>
            <person name="Cavagnaro P."/>
            <person name="Yildiz M."/>
            <person name="Macko-Podgorni A."/>
            <person name="Moranska E."/>
            <person name="Grzebelus E."/>
            <person name="Grzebelus D."/>
            <person name="Ashrafi H."/>
            <person name="Zheng Z."/>
            <person name="Cheng S."/>
            <person name="Spooner D."/>
            <person name="Van Deynze A."/>
            <person name="Simon P."/>
        </authorList>
    </citation>
    <scope>NUCLEOTIDE SEQUENCE</scope>
    <source>
        <tissue evidence="6">Leaf</tissue>
    </source>
</reference>
<dbReference type="EMBL" id="CP093348">
    <property type="protein sequence ID" value="WOH04493.1"/>
    <property type="molecule type" value="Genomic_DNA"/>
</dbReference>
<dbReference type="Gene3D" id="2.60.120.260">
    <property type="entry name" value="Galactose-binding domain-like"/>
    <property type="match status" value="1"/>
</dbReference>
<organism evidence="6 7">
    <name type="scientific">Daucus carota subsp. sativus</name>
    <name type="common">Carrot</name>
    <dbReference type="NCBI Taxonomy" id="79200"/>
    <lineage>
        <taxon>Eukaryota</taxon>
        <taxon>Viridiplantae</taxon>
        <taxon>Streptophyta</taxon>
        <taxon>Embryophyta</taxon>
        <taxon>Tracheophyta</taxon>
        <taxon>Spermatophyta</taxon>
        <taxon>Magnoliopsida</taxon>
        <taxon>eudicotyledons</taxon>
        <taxon>Gunneridae</taxon>
        <taxon>Pentapetalae</taxon>
        <taxon>asterids</taxon>
        <taxon>campanulids</taxon>
        <taxon>Apiales</taxon>
        <taxon>Apiaceae</taxon>
        <taxon>Apioideae</taxon>
        <taxon>Scandiceae</taxon>
        <taxon>Daucinae</taxon>
        <taxon>Daucus</taxon>
        <taxon>Daucus sect. Daucus</taxon>
    </lineage>
</organism>
<proteinExistence type="predicted"/>
<comment type="subcellular location">
    <subcellularLocation>
        <location evidence="1">Membrane</location>
    </subcellularLocation>
</comment>
<dbReference type="GO" id="GO:0005635">
    <property type="term" value="C:nuclear envelope"/>
    <property type="evidence" value="ECO:0007669"/>
    <property type="project" value="TreeGrafter"/>
</dbReference>
<keyword evidence="2" id="KW-0812">Transmembrane</keyword>
<evidence type="ECO:0000256" key="2">
    <source>
        <dbReference type="ARBA" id="ARBA00022692"/>
    </source>
</evidence>
<protein>
    <submittedName>
        <fullName evidence="6">Uncharacterized protein</fullName>
    </submittedName>
</protein>
<dbReference type="OMA" id="SACHTCI"/>
<dbReference type="Gramene" id="KZM90359">
    <property type="protein sequence ID" value="KZM90359"/>
    <property type="gene ID" value="DCAR_022276"/>
</dbReference>
<evidence type="ECO:0000256" key="1">
    <source>
        <dbReference type="ARBA" id="ARBA00004370"/>
    </source>
</evidence>
<sequence>MSTELSRDSDSRATTKPYQTSRKGGVSVKPQWKSHVVPLVVLAGVVQIACMLYLSRASVSEREVKYLSEREVLSRHEFDEVFEKYKKAKEDAENNQVRMVARGVVMGEIERHSADGIGRVDYALASGGGRVTRHSKASGGVWFSGIGWNGIHVDSVKMLRPSFGEPGDCFALSGSSGFVEIKLRRAIVPEAVTLEHVAKSVAYSRSSAPKDCMVSGWFRGREMDSDAAEKKFPLAKFTYDLEKSNAQTFNVSEPAGLGIVDMIRLDFTSNYGSACHTCIYRFRVHGHKPDSSIPVAKRF</sequence>
<feature type="region of interest" description="Disordered" evidence="5">
    <location>
        <begin position="1"/>
        <end position="26"/>
    </location>
</feature>
<dbReference type="KEGG" id="dcr:108226001"/>
<dbReference type="PANTHER" id="PTHR12911:SF8">
    <property type="entry name" value="KLAROID PROTEIN-RELATED"/>
    <property type="match status" value="1"/>
</dbReference>
<dbReference type="PROSITE" id="PS51469">
    <property type="entry name" value="SUN"/>
    <property type="match status" value="1"/>
</dbReference>
<feature type="compositionally biased region" description="Basic and acidic residues" evidence="5">
    <location>
        <begin position="1"/>
        <end position="13"/>
    </location>
</feature>
<dbReference type="GO" id="GO:0016020">
    <property type="term" value="C:membrane"/>
    <property type="evidence" value="ECO:0007669"/>
    <property type="project" value="UniProtKB-SubCell"/>
</dbReference>
<dbReference type="InterPro" id="IPR045119">
    <property type="entry name" value="SUN1-5"/>
</dbReference>
<keyword evidence="7" id="KW-1185">Reference proteome</keyword>